<evidence type="ECO:0000313" key="2">
    <source>
        <dbReference type="Proteomes" id="UP000664771"/>
    </source>
</evidence>
<evidence type="ECO:0000313" key="1">
    <source>
        <dbReference type="EMBL" id="MBO1360943.1"/>
    </source>
</evidence>
<reference evidence="1 2" key="1">
    <citation type="submission" date="2021-03" db="EMBL/GenBank/DDBJ databases">
        <title>The complete genome sequence of Acetobacter sacchari TBRC 11175.</title>
        <authorList>
            <person name="Charoenyingcharoen P."/>
            <person name="Yukphan P."/>
        </authorList>
    </citation>
    <scope>NUCLEOTIDE SEQUENCE [LARGE SCALE GENOMIC DNA]</scope>
    <source>
        <strain evidence="1 2">TBRC 11175</strain>
    </source>
</reference>
<comment type="caution">
    <text evidence="1">The sequence shown here is derived from an EMBL/GenBank/DDBJ whole genome shotgun (WGS) entry which is preliminary data.</text>
</comment>
<dbReference type="RefSeq" id="WP_207882324.1">
    <property type="nucleotide sequence ID" value="NZ_JAFVMF010000015.1"/>
</dbReference>
<sequence>MLTCEDDRAGSPADTIEKLCGELSGDLRSANYSFGMHLAELSVLNGVDEATFMENMRRSAVETPHYYISGGLTMEDAIRSIVNETAIAVVRRRELLGRTPVGTARA</sequence>
<dbReference type="Proteomes" id="UP000664771">
    <property type="component" value="Unassembled WGS sequence"/>
</dbReference>
<protein>
    <submittedName>
        <fullName evidence="1">Uncharacterized protein</fullName>
    </submittedName>
</protein>
<keyword evidence="2" id="KW-1185">Reference proteome</keyword>
<accession>A0ABS3LYE3</accession>
<gene>
    <name evidence="1" type="ORF">J2D73_14225</name>
</gene>
<proteinExistence type="predicted"/>
<dbReference type="EMBL" id="JAFVMF010000015">
    <property type="protein sequence ID" value="MBO1360943.1"/>
    <property type="molecule type" value="Genomic_DNA"/>
</dbReference>
<name>A0ABS3LYE3_9PROT</name>
<organism evidence="1 2">
    <name type="scientific">Acetobacter sacchari</name>
    <dbReference type="NCBI Taxonomy" id="2661687"/>
    <lineage>
        <taxon>Bacteria</taxon>
        <taxon>Pseudomonadati</taxon>
        <taxon>Pseudomonadota</taxon>
        <taxon>Alphaproteobacteria</taxon>
        <taxon>Acetobacterales</taxon>
        <taxon>Acetobacteraceae</taxon>
        <taxon>Acetobacter</taxon>
    </lineage>
</organism>